<dbReference type="GO" id="GO:0061574">
    <property type="term" value="C:ASAP complex"/>
    <property type="evidence" value="ECO:0007669"/>
    <property type="project" value="TreeGrafter"/>
</dbReference>
<evidence type="ECO:0000256" key="4">
    <source>
        <dbReference type="ARBA" id="ARBA00023187"/>
    </source>
</evidence>
<dbReference type="PANTHER" id="PTHR15481:SF0">
    <property type="entry name" value="LD23870P-RELATED"/>
    <property type="match status" value="1"/>
</dbReference>
<dbReference type="PANTHER" id="PTHR15481">
    <property type="entry name" value="RIBONUCLEIC ACID BINDING PROTEIN S1"/>
    <property type="match status" value="1"/>
</dbReference>
<dbReference type="AlphaFoldDB" id="A0AAD5DJD8"/>
<evidence type="ECO:0000313" key="10">
    <source>
        <dbReference type="Proteomes" id="UP001205105"/>
    </source>
</evidence>
<keyword evidence="10" id="KW-1185">Reference proteome</keyword>
<dbReference type="EMBL" id="JADXDR010000107">
    <property type="protein sequence ID" value="KAI7839110.1"/>
    <property type="molecule type" value="Genomic_DNA"/>
</dbReference>
<evidence type="ECO:0000256" key="5">
    <source>
        <dbReference type="ARBA" id="ARBA00023242"/>
    </source>
</evidence>
<dbReference type="InterPro" id="IPR000504">
    <property type="entry name" value="RRM_dom"/>
</dbReference>
<keyword evidence="2" id="KW-0507">mRNA processing</keyword>
<protein>
    <recommendedName>
        <fullName evidence="8">RRM domain-containing protein</fullName>
    </recommendedName>
</protein>
<dbReference type="InterPro" id="IPR035979">
    <property type="entry name" value="RBD_domain_sf"/>
</dbReference>
<evidence type="ECO:0000256" key="1">
    <source>
        <dbReference type="ARBA" id="ARBA00004123"/>
    </source>
</evidence>
<sequence>MDTDERGKAAAAPAAAAPASDSKAAAEGGPTRLHVGHLTRNVTEAHVREIFGTFGKLRSVELAIDKVVNLPRGFAYVEFETRAAADKARGHMDGGQVRE</sequence>
<evidence type="ECO:0000256" key="7">
    <source>
        <dbReference type="SAM" id="MobiDB-lite"/>
    </source>
</evidence>
<name>A0AAD5DJD8_9CHLO</name>
<dbReference type="GO" id="GO:0005654">
    <property type="term" value="C:nucleoplasm"/>
    <property type="evidence" value="ECO:0007669"/>
    <property type="project" value="TreeGrafter"/>
</dbReference>
<dbReference type="GO" id="GO:0000398">
    <property type="term" value="P:mRNA splicing, via spliceosome"/>
    <property type="evidence" value="ECO:0007669"/>
    <property type="project" value="TreeGrafter"/>
</dbReference>
<gene>
    <name evidence="9" type="ORF">COHA_007115</name>
</gene>
<dbReference type="GO" id="GO:0003723">
    <property type="term" value="F:RNA binding"/>
    <property type="evidence" value="ECO:0007669"/>
    <property type="project" value="UniProtKB-UniRule"/>
</dbReference>
<evidence type="ECO:0000256" key="6">
    <source>
        <dbReference type="PROSITE-ProRule" id="PRU00176"/>
    </source>
</evidence>
<dbReference type="InterPro" id="IPR034201">
    <property type="entry name" value="RNPS1_RRM"/>
</dbReference>
<comment type="subcellular location">
    <subcellularLocation>
        <location evidence="1">Nucleus</location>
    </subcellularLocation>
</comment>
<evidence type="ECO:0000256" key="2">
    <source>
        <dbReference type="ARBA" id="ARBA00022664"/>
    </source>
</evidence>
<dbReference type="GO" id="GO:0005737">
    <property type="term" value="C:cytoplasm"/>
    <property type="evidence" value="ECO:0007669"/>
    <property type="project" value="TreeGrafter"/>
</dbReference>
<proteinExistence type="predicted"/>
<organism evidence="9 10">
    <name type="scientific">Chlorella ohadii</name>
    <dbReference type="NCBI Taxonomy" id="2649997"/>
    <lineage>
        <taxon>Eukaryota</taxon>
        <taxon>Viridiplantae</taxon>
        <taxon>Chlorophyta</taxon>
        <taxon>core chlorophytes</taxon>
        <taxon>Trebouxiophyceae</taxon>
        <taxon>Chlorellales</taxon>
        <taxon>Chlorellaceae</taxon>
        <taxon>Chlorella clade</taxon>
        <taxon>Chlorella</taxon>
    </lineage>
</organism>
<keyword evidence="5" id="KW-0539">Nucleus</keyword>
<accession>A0AAD5DJD8</accession>
<dbReference type="Gene3D" id="3.30.70.330">
    <property type="match status" value="1"/>
</dbReference>
<comment type="caution">
    <text evidence="9">The sequence shown here is derived from an EMBL/GenBank/DDBJ whole genome shotgun (WGS) entry which is preliminary data.</text>
</comment>
<keyword evidence="4" id="KW-0508">mRNA splicing</keyword>
<reference evidence="9" key="1">
    <citation type="submission" date="2020-11" db="EMBL/GenBank/DDBJ databases">
        <title>Chlorella ohadii genome sequencing and assembly.</title>
        <authorList>
            <person name="Murik O."/>
            <person name="Treves H."/>
            <person name="Kedem I."/>
            <person name="Shotland Y."/>
            <person name="Kaplan A."/>
        </authorList>
    </citation>
    <scope>NUCLEOTIDE SEQUENCE</scope>
    <source>
        <strain evidence="9">1</strain>
    </source>
</reference>
<dbReference type="CDD" id="cd12365">
    <property type="entry name" value="RRM_RNPS1"/>
    <property type="match status" value="1"/>
</dbReference>
<dbReference type="Pfam" id="PF00076">
    <property type="entry name" value="RRM_1"/>
    <property type="match status" value="1"/>
</dbReference>
<feature type="domain" description="RRM" evidence="8">
    <location>
        <begin position="31"/>
        <end position="99"/>
    </location>
</feature>
<dbReference type="PROSITE" id="PS50102">
    <property type="entry name" value="RRM"/>
    <property type="match status" value="1"/>
</dbReference>
<feature type="region of interest" description="Disordered" evidence="7">
    <location>
        <begin position="1"/>
        <end position="36"/>
    </location>
</feature>
<evidence type="ECO:0000313" key="9">
    <source>
        <dbReference type="EMBL" id="KAI7839110.1"/>
    </source>
</evidence>
<keyword evidence="3 6" id="KW-0694">RNA-binding</keyword>
<feature type="compositionally biased region" description="Low complexity" evidence="7">
    <location>
        <begin position="9"/>
        <end position="26"/>
    </location>
</feature>
<evidence type="ECO:0000256" key="3">
    <source>
        <dbReference type="ARBA" id="ARBA00022884"/>
    </source>
</evidence>
<dbReference type="Proteomes" id="UP001205105">
    <property type="component" value="Unassembled WGS sequence"/>
</dbReference>
<dbReference type="SUPFAM" id="SSF54928">
    <property type="entry name" value="RNA-binding domain, RBD"/>
    <property type="match status" value="1"/>
</dbReference>
<dbReference type="SMART" id="SM00360">
    <property type="entry name" value="RRM"/>
    <property type="match status" value="1"/>
</dbReference>
<dbReference type="InterPro" id="IPR012677">
    <property type="entry name" value="Nucleotide-bd_a/b_plait_sf"/>
</dbReference>
<evidence type="ECO:0000259" key="8">
    <source>
        <dbReference type="PROSITE" id="PS50102"/>
    </source>
</evidence>